<feature type="compositionally biased region" description="Basic and acidic residues" evidence="1">
    <location>
        <begin position="210"/>
        <end position="227"/>
    </location>
</feature>
<sequence>MTINVDAAPDSTEINPTTPIMTTTTPATTDVATLADWVKSAQFNDPEFQKIVRQFHDAPDVCHLSQEETARAIRTQYTWPALSADVRQHVRACPVCVTKRGPIKARAPLQDGLPKKSSRRGRKTRPNKPSAPTTPGKSNNPGRLQRREPAHAEYVACAPQQRPPEETPEKTPKNNLGQQLPRQIGGDAEETRKGTTRTNCVDRGQNRASKGGERDTALREFSPDHIVRGPCSGTIDQTPLTPSSTLHRGVPALATSTSHPSHHPPSTERSLRWRNRPATSRPTAPPKPSP</sequence>
<feature type="region of interest" description="Disordered" evidence="1">
    <location>
        <begin position="106"/>
        <end position="290"/>
    </location>
</feature>
<reference evidence="3" key="2">
    <citation type="submission" date="2021-08" db="EMBL/GenBank/DDBJ databases">
        <authorList>
            <person name="Eriksson T."/>
        </authorList>
    </citation>
    <scope>NUCLEOTIDE SEQUENCE</scope>
    <source>
        <strain evidence="3">Stoneville</strain>
        <tissue evidence="3">Whole head</tissue>
    </source>
</reference>
<evidence type="ECO:0000313" key="3">
    <source>
        <dbReference type="EMBL" id="KAH0816740.1"/>
    </source>
</evidence>
<feature type="compositionally biased region" description="Polar residues" evidence="1">
    <location>
        <begin position="234"/>
        <end position="246"/>
    </location>
</feature>
<evidence type="ECO:0000313" key="4">
    <source>
        <dbReference type="Proteomes" id="UP000719412"/>
    </source>
</evidence>
<feature type="region of interest" description="Disordered" evidence="1">
    <location>
        <begin position="1"/>
        <end position="22"/>
    </location>
</feature>
<feature type="domain" description="Integrase zinc-binding" evidence="2">
    <location>
        <begin position="49"/>
        <end position="98"/>
    </location>
</feature>
<evidence type="ECO:0000256" key="1">
    <source>
        <dbReference type="SAM" id="MobiDB-lite"/>
    </source>
</evidence>
<proteinExistence type="predicted"/>
<reference evidence="3" key="1">
    <citation type="journal article" date="2020" name="J Insects Food Feed">
        <title>The yellow mealworm (Tenebrio molitor) genome: a resource for the emerging insects as food and feed industry.</title>
        <authorList>
            <person name="Eriksson T."/>
            <person name="Andere A."/>
            <person name="Kelstrup H."/>
            <person name="Emery V."/>
            <person name="Picard C."/>
        </authorList>
    </citation>
    <scope>NUCLEOTIDE SEQUENCE</scope>
    <source>
        <strain evidence="3">Stoneville</strain>
        <tissue evidence="3">Whole head</tissue>
    </source>
</reference>
<evidence type="ECO:0000259" key="2">
    <source>
        <dbReference type="Pfam" id="PF17921"/>
    </source>
</evidence>
<name>A0A8J6LDI4_TENMO</name>
<dbReference type="AlphaFoldDB" id="A0A8J6LDI4"/>
<dbReference type="Proteomes" id="UP000719412">
    <property type="component" value="Unassembled WGS sequence"/>
</dbReference>
<protein>
    <recommendedName>
        <fullName evidence="2">Integrase zinc-binding domain-containing protein</fullName>
    </recommendedName>
</protein>
<gene>
    <name evidence="3" type="ORF">GEV33_006051</name>
</gene>
<dbReference type="Pfam" id="PF17921">
    <property type="entry name" value="Integrase_H2C2"/>
    <property type="match status" value="1"/>
</dbReference>
<feature type="compositionally biased region" description="Basic residues" evidence="1">
    <location>
        <begin position="116"/>
        <end position="126"/>
    </location>
</feature>
<feature type="compositionally biased region" description="Polar residues" evidence="1">
    <location>
        <begin position="130"/>
        <end position="142"/>
    </location>
</feature>
<dbReference type="EMBL" id="JABDTM020021023">
    <property type="protein sequence ID" value="KAH0816740.1"/>
    <property type="molecule type" value="Genomic_DNA"/>
</dbReference>
<keyword evidence="4" id="KW-1185">Reference proteome</keyword>
<comment type="caution">
    <text evidence="3">The sequence shown here is derived from an EMBL/GenBank/DDBJ whole genome shotgun (WGS) entry which is preliminary data.</text>
</comment>
<organism evidence="3 4">
    <name type="scientific">Tenebrio molitor</name>
    <name type="common">Yellow mealworm beetle</name>
    <dbReference type="NCBI Taxonomy" id="7067"/>
    <lineage>
        <taxon>Eukaryota</taxon>
        <taxon>Metazoa</taxon>
        <taxon>Ecdysozoa</taxon>
        <taxon>Arthropoda</taxon>
        <taxon>Hexapoda</taxon>
        <taxon>Insecta</taxon>
        <taxon>Pterygota</taxon>
        <taxon>Neoptera</taxon>
        <taxon>Endopterygota</taxon>
        <taxon>Coleoptera</taxon>
        <taxon>Polyphaga</taxon>
        <taxon>Cucujiformia</taxon>
        <taxon>Tenebrionidae</taxon>
        <taxon>Tenebrio</taxon>
    </lineage>
</organism>
<feature type="compositionally biased region" description="Basic and acidic residues" evidence="1">
    <location>
        <begin position="163"/>
        <end position="172"/>
    </location>
</feature>
<dbReference type="InterPro" id="IPR041588">
    <property type="entry name" value="Integrase_H2C2"/>
</dbReference>
<accession>A0A8J6LDI4</accession>
<dbReference type="Gene3D" id="1.10.340.70">
    <property type="match status" value="1"/>
</dbReference>